<dbReference type="SUPFAM" id="SSF55166">
    <property type="entry name" value="Hedgehog/DD-peptidase"/>
    <property type="match status" value="1"/>
</dbReference>
<evidence type="ECO:0000313" key="2">
    <source>
        <dbReference type="Proteomes" id="UP000651010"/>
    </source>
</evidence>
<reference evidence="1 2" key="1">
    <citation type="submission" date="2020-09" db="EMBL/GenBank/DDBJ databases">
        <title>Dyella sp. 7MK23 isolated from forest soil.</title>
        <authorList>
            <person name="Fu J."/>
        </authorList>
    </citation>
    <scope>NUCLEOTIDE SEQUENCE [LARGE SCALE GENOMIC DNA]</scope>
    <source>
        <strain evidence="1 2">7MK23</strain>
    </source>
</reference>
<comment type="caution">
    <text evidence="1">The sequence shown here is derived from an EMBL/GenBank/DDBJ whole genome shotgun (WGS) entry which is preliminary data.</text>
</comment>
<keyword evidence="2" id="KW-1185">Reference proteome</keyword>
<dbReference type="Proteomes" id="UP000651010">
    <property type="component" value="Unassembled WGS sequence"/>
</dbReference>
<evidence type="ECO:0008006" key="3">
    <source>
        <dbReference type="Google" id="ProtNLM"/>
    </source>
</evidence>
<sequence>MSIVLYGRFRVSDPRLRDVLECMADALSRTVRITSGDRDFVPRGGALNSLHRSNEAIDFHVDGLADEQAFQLLRSKRREVFGSDTGNAFRYQIIRHGPYTETQGPHLHLGYAPPGIQNIRRGFMVEGLVRGQRYTVVENP</sequence>
<proteinExistence type="predicted"/>
<dbReference type="EMBL" id="JACZZA010000012">
    <property type="protein sequence ID" value="MBE1162074.1"/>
    <property type="molecule type" value="Genomic_DNA"/>
</dbReference>
<dbReference type="InterPro" id="IPR009045">
    <property type="entry name" value="Zn_M74/Hedgehog-like"/>
</dbReference>
<dbReference type="RefSeq" id="WP_192556923.1">
    <property type="nucleotide sequence ID" value="NZ_JACZZA010000012.1"/>
</dbReference>
<gene>
    <name evidence="1" type="ORF">IGX34_16950</name>
</gene>
<evidence type="ECO:0000313" key="1">
    <source>
        <dbReference type="EMBL" id="MBE1162074.1"/>
    </source>
</evidence>
<organism evidence="1 2">
    <name type="scientific">Dyella acidiphila</name>
    <dbReference type="NCBI Taxonomy" id="2775866"/>
    <lineage>
        <taxon>Bacteria</taxon>
        <taxon>Pseudomonadati</taxon>
        <taxon>Pseudomonadota</taxon>
        <taxon>Gammaproteobacteria</taxon>
        <taxon>Lysobacterales</taxon>
        <taxon>Rhodanobacteraceae</taxon>
        <taxon>Dyella</taxon>
    </lineage>
</organism>
<dbReference type="Gene3D" id="3.30.1380.10">
    <property type="match status" value="1"/>
</dbReference>
<accession>A0ABR9GDH1</accession>
<protein>
    <recommendedName>
        <fullName evidence="3">Peptidase M15A C-terminal domain-containing protein</fullName>
    </recommendedName>
</protein>
<name>A0ABR9GDH1_9GAMM</name>